<keyword evidence="3" id="KW-1185">Reference proteome</keyword>
<name>A0A8T0SBR3_PANVG</name>
<feature type="region of interest" description="Disordered" evidence="1">
    <location>
        <begin position="108"/>
        <end position="153"/>
    </location>
</feature>
<organism evidence="2 3">
    <name type="scientific">Panicum virgatum</name>
    <name type="common">Blackwell switchgrass</name>
    <dbReference type="NCBI Taxonomy" id="38727"/>
    <lineage>
        <taxon>Eukaryota</taxon>
        <taxon>Viridiplantae</taxon>
        <taxon>Streptophyta</taxon>
        <taxon>Embryophyta</taxon>
        <taxon>Tracheophyta</taxon>
        <taxon>Spermatophyta</taxon>
        <taxon>Magnoliopsida</taxon>
        <taxon>Liliopsida</taxon>
        <taxon>Poales</taxon>
        <taxon>Poaceae</taxon>
        <taxon>PACMAD clade</taxon>
        <taxon>Panicoideae</taxon>
        <taxon>Panicodae</taxon>
        <taxon>Paniceae</taxon>
        <taxon>Panicinae</taxon>
        <taxon>Panicum</taxon>
        <taxon>Panicum sect. Hiantes</taxon>
    </lineage>
</organism>
<gene>
    <name evidence="2" type="ORF">PVAP13_5KG091587</name>
</gene>
<accession>A0A8T0SBR3</accession>
<comment type="caution">
    <text evidence="2">The sequence shown here is derived from an EMBL/GenBank/DDBJ whole genome shotgun (WGS) entry which is preliminary data.</text>
</comment>
<evidence type="ECO:0000313" key="2">
    <source>
        <dbReference type="EMBL" id="KAG2595690.1"/>
    </source>
</evidence>
<feature type="region of interest" description="Disordered" evidence="1">
    <location>
        <begin position="166"/>
        <end position="194"/>
    </location>
</feature>
<evidence type="ECO:0000313" key="3">
    <source>
        <dbReference type="Proteomes" id="UP000823388"/>
    </source>
</evidence>
<sequence length="274" mass="30483">MELTLKAPWIHGLTFELAAEPAGLLLHPLDRPGHLLVLGGQEPLPLLVLAGHGAKRDGDARLVLLDVLHAPRRGAGLPQEPPDRAVAEQVLTHGRPAEHAAGALATTLATAPLPFPPPGARRRRSGRPATWRPGGPPSSCRSGAARSVAGDAGGWLAPPGVRWLRRRRRAGERGRRGSSWHQRPHRPRPWRECRSKARRGARRRRWRLLHQPSVRRRSAWKSFLWLQSFNAAGLDGALLCNSEWHRLCFINILTVLCSWIVYMLRQCAMVIFLC</sequence>
<feature type="compositionally biased region" description="Basic residues" evidence="1">
    <location>
        <begin position="166"/>
        <end position="188"/>
    </location>
</feature>
<dbReference type="AlphaFoldDB" id="A0A8T0SBR3"/>
<proteinExistence type="predicted"/>
<reference evidence="2" key="1">
    <citation type="submission" date="2020-05" db="EMBL/GenBank/DDBJ databases">
        <title>WGS assembly of Panicum virgatum.</title>
        <authorList>
            <person name="Lovell J.T."/>
            <person name="Jenkins J."/>
            <person name="Shu S."/>
            <person name="Juenger T.E."/>
            <person name="Schmutz J."/>
        </authorList>
    </citation>
    <scope>NUCLEOTIDE SEQUENCE</scope>
    <source>
        <strain evidence="2">AP13</strain>
    </source>
</reference>
<dbReference type="Proteomes" id="UP000823388">
    <property type="component" value="Chromosome 5K"/>
</dbReference>
<dbReference type="EMBL" id="CM029045">
    <property type="protein sequence ID" value="KAG2595690.1"/>
    <property type="molecule type" value="Genomic_DNA"/>
</dbReference>
<protein>
    <submittedName>
        <fullName evidence="2">Uncharacterized protein</fullName>
    </submittedName>
</protein>
<evidence type="ECO:0000256" key="1">
    <source>
        <dbReference type="SAM" id="MobiDB-lite"/>
    </source>
</evidence>